<dbReference type="Pfam" id="PF08387">
    <property type="entry name" value="FBD"/>
    <property type="match status" value="1"/>
</dbReference>
<reference evidence="3" key="3">
    <citation type="journal article" date="2017" name="Nature">
        <title>Genome sequence of the progenitor of the wheat D genome Aegilops tauschii.</title>
        <authorList>
            <person name="Luo M.C."/>
            <person name="Gu Y.Q."/>
            <person name="Puiu D."/>
            <person name="Wang H."/>
            <person name="Twardziok S.O."/>
            <person name="Deal K.R."/>
            <person name="Huo N."/>
            <person name="Zhu T."/>
            <person name="Wang L."/>
            <person name="Wang Y."/>
            <person name="McGuire P.E."/>
            <person name="Liu S."/>
            <person name="Long H."/>
            <person name="Ramasamy R.K."/>
            <person name="Rodriguez J.C."/>
            <person name="Van S.L."/>
            <person name="Yuan L."/>
            <person name="Wang Z."/>
            <person name="Xia Z."/>
            <person name="Xiao L."/>
            <person name="Anderson O.D."/>
            <person name="Ouyang S."/>
            <person name="Liang Y."/>
            <person name="Zimin A.V."/>
            <person name="Pertea G."/>
            <person name="Qi P."/>
            <person name="Bennetzen J.L."/>
            <person name="Dai X."/>
            <person name="Dawson M.W."/>
            <person name="Muller H.G."/>
            <person name="Kugler K."/>
            <person name="Rivarola-Duarte L."/>
            <person name="Spannagl M."/>
            <person name="Mayer K.F.X."/>
            <person name="Lu F.H."/>
            <person name="Bevan M.W."/>
            <person name="Leroy P."/>
            <person name="Li P."/>
            <person name="You F.M."/>
            <person name="Sun Q."/>
            <person name="Liu Z."/>
            <person name="Lyons E."/>
            <person name="Wicker T."/>
            <person name="Salzberg S.L."/>
            <person name="Devos K.M."/>
            <person name="Dvorak J."/>
        </authorList>
    </citation>
    <scope>NUCLEOTIDE SEQUENCE [LARGE SCALE GENOMIC DNA]</scope>
    <source>
        <strain evidence="3">cv. AL8/78</strain>
    </source>
</reference>
<dbReference type="EnsemblPlants" id="AET4Gv20242800.2">
    <property type="protein sequence ID" value="AET4Gv20242800.2"/>
    <property type="gene ID" value="AET4Gv20242800"/>
</dbReference>
<evidence type="ECO:0000259" key="2">
    <source>
        <dbReference type="Pfam" id="PF24758"/>
    </source>
</evidence>
<protein>
    <submittedName>
        <fullName evidence="3">Uncharacterized protein</fullName>
    </submittedName>
</protein>
<dbReference type="InterPro" id="IPR006566">
    <property type="entry name" value="FBD"/>
</dbReference>
<reference evidence="3" key="5">
    <citation type="journal article" date="2021" name="G3 (Bethesda)">
        <title>Aegilops tauschii genome assembly Aet v5.0 features greater sequence contiguity and improved annotation.</title>
        <authorList>
            <person name="Wang L."/>
            <person name="Zhu T."/>
            <person name="Rodriguez J.C."/>
            <person name="Deal K.R."/>
            <person name="Dubcovsky J."/>
            <person name="McGuire P.E."/>
            <person name="Lux T."/>
            <person name="Spannagl M."/>
            <person name="Mayer K.F.X."/>
            <person name="Baldrich P."/>
            <person name="Meyers B.C."/>
            <person name="Huo N."/>
            <person name="Gu Y.Q."/>
            <person name="Zhou H."/>
            <person name="Devos K.M."/>
            <person name="Bennetzen J.L."/>
            <person name="Unver T."/>
            <person name="Budak H."/>
            <person name="Gulick P.J."/>
            <person name="Galiba G."/>
            <person name="Kalapos B."/>
            <person name="Nelson D.R."/>
            <person name="Li P."/>
            <person name="You F.M."/>
            <person name="Luo M.C."/>
            <person name="Dvorak J."/>
        </authorList>
    </citation>
    <scope>NUCLEOTIDE SEQUENCE [LARGE SCALE GENOMIC DNA]</scope>
    <source>
        <strain evidence="3">cv. AL8/78</strain>
    </source>
</reference>
<dbReference type="Gramene" id="AET4Gv20242800.2">
    <property type="protein sequence ID" value="AET4Gv20242800.2"/>
    <property type="gene ID" value="AET4Gv20242800"/>
</dbReference>
<proteinExistence type="predicted"/>
<keyword evidence="4" id="KW-1185">Reference proteome</keyword>
<dbReference type="InterPro" id="IPR055411">
    <property type="entry name" value="LRR_FXL15/At3g58940/PEG3-like"/>
</dbReference>
<evidence type="ECO:0000313" key="4">
    <source>
        <dbReference type="Proteomes" id="UP000015105"/>
    </source>
</evidence>
<evidence type="ECO:0000259" key="1">
    <source>
        <dbReference type="Pfam" id="PF08387"/>
    </source>
</evidence>
<feature type="domain" description="FBD" evidence="1">
    <location>
        <begin position="123"/>
        <end position="164"/>
    </location>
</feature>
<dbReference type="InterPro" id="IPR055302">
    <property type="entry name" value="F-box_dom-containing"/>
</dbReference>
<dbReference type="Pfam" id="PF24758">
    <property type="entry name" value="LRR_At5g56370"/>
    <property type="match status" value="1"/>
</dbReference>
<sequence length="237" mass="26488">PCPCAELTWLLGAGTTPARDRQHHHQGANGSHKFPFVRYLCQWVNFPHKIGALQAGTKPSPSTTVPSVKILSLRVCFGVRNDAKMLPSFLRCFPNVERLHLESNETDEPTGKVNNKFWHEAGDIECIQSHLKLMVFYAFRGERGELSFLKFVLESARMLTKLVIVFCKGSFASMDEANSKVKPLFDARWASRGCSLVLFESPLETGDDKWVLNFERGSDFSTTDPFACTAALQGCTV</sequence>
<evidence type="ECO:0000313" key="3">
    <source>
        <dbReference type="EnsemblPlants" id="AET4Gv20242800.2"/>
    </source>
</evidence>
<dbReference type="PANTHER" id="PTHR32141:SF142">
    <property type="entry name" value="F-BOX DOMAIN-CONTAINING PROTEIN"/>
    <property type="match status" value="1"/>
</dbReference>
<reference evidence="3" key="4">
    <citation type="submission" date="2019-03" db="UniProtKB">
        <authorList>
            <consortium name="EnsemblPlants"/>
        </authorList>
    </citation>
    <scope>IDENTIFICATION</scope>
</reference>
<feature type="domain" description="F-box/LRR-repeat protein 15/At3g58940/PEG3-like LRR" evidence="2">
    <location>
        <begin position="53"/>
        <end position="100"/>
    </location>
</feature>
<reference evidence="4" key="1">
    <citation type="journal article" date="2014" name="Science">
        <title>Ancient hybridizations among the ancestral genomes of bread wheat.</title>
        <authorList>
            <consortium name="International Wheat Genome Sequencing Consortium,"/>
            <person name="Marcussen T."/>
            <person name="Sandve S.R."/>
            <person name="Heier L."/>
            <person name="Spannagl M."/>
            <person name="Pfeifer M."/>
            <person name="Jakobsen K.S."/>
            <person name="Wulff B.B."/>
            <person name="Steuernagel B."/>
            <person name="Mayer K.F."/>
            <person name="Olsen O.A."/>
        </authorList>
    </citation>
    <scope>NUCLEOTIDE SEQUENCE [LARGE SCALE GENOMIC DNA]</scope>
    <source>
        <strain evidence="4">cv. AL8/78</strain>
    </source>
</reference>
<reference evidence="4" key="2">
    <citation type="journal article" date="2017" name="Nat. Plants">
        <title>The Aegilops tauschii genome reveals multiple impacts of transposons.</title>
        <authorList>
            <person name="Zhao G."/>
            <person name="Zou C."/>
            <person name="Li K."/>
            <person name="Wang K."/>
            <person name="Li T."/>
            <person name="Gao L."/>
            <person name="Zhang X."/>
            <person name="Wang H."/>
            <person name="Yang Z."/>
            <person name="Liu X."/>
            <person name="Jiang W."/>
            <person name="Mao L."/>
            <person name="Kong X."/>
            <person name="Jiao Y."/>
            <person name="Jia J."/>
        </authorList>
    </citation>
    <scope>NUCLEOTIDE SEQUENCE [LARGE SCALE GENOMIC DNA]</scope>
    <source>
        <strain evidence="4">cv. AL8/78</strain>
    </source>
</reference>
<dbReference type="Proteomes" id="UP000015105">
    <property type="component" value="Chromosome 4D"/>
</dbReference>
<organism evidence="3 4">
    <name type="scientific">Aegilops tauschii subsp. strangulata</name>
    <name type="common">Goatgrass</name>
    <dbReference type="NCBI Taxonomy" id="200361"/>
    <lineage>
        <taxon>Eukaryota</taxon>
        <taxon>Viridiplantae</taxon>
        <taxon>Streptophyta</taxon>
        <taxon>Embryophyta</taxon>
        <taxon>Tracheophyta</taxon>
        <taxon>Spermatophyta</taxon>
        <taxon>Magnoliopsida</taxon>
        <taxon>Liliopsida</taxon>
        <taxon>Poales</taxon>
        <taxon>Poaceae</taxon>
        <taxon>BOP clade</taxon>
        <taxon>Pooideae</taxon>
        <taxon>Triticodae</taxon>
        <taxon>Triticeae</taxon>
        <taxon>Triticinae</taxon>
        <taxon>Aegilops</taxon>
    </lineage>
</organism>
<accession>A0A453HMS9</accession>
<name>A0A453HMS9_AEGTS</name>
<dbReference type="AlphaFoldDB" id="A0A453HMS9"/>
<dbReference type="PANTHER" id="PTHR32141">
    <property type="match status" value="1"/>
</dbReference>